<keyword evidence="7 8" id="KW-0472">Membrane</keyword>
<keyword evidence="3" id="KW-0328">Glycosyltransferase</keyword>
<dbReference type="Proteomes" id="UP000231569">
    <property type="component" value="Unassembled WGS sequence"/>
</dbReference>
<sequence length="471" mass="54278">MHLVLRRIHHFPYLLLGLLPFLFFTAVTFLELPSVWPDEAIFADTARNITMRGTLATDLFLDIIPGMQERALWYPPLYFYLLSWWTRLTAFDIVSIRLFSILTSCLSLIVLYALSVRITQRKWLGVIAMMLLGVDYSFLRAGQVGRMDALTFLWIISALYAGYEGRIGNSLVWLLVAGVLGGLAILTHPLGGIAPAALAIYLFITKQSYRRLVIEYSVFFVPIAVAAIGWYLWIGSYLAAFITQYQLQFERKADSPFFAVILAQNYWSWRLLFLFYASICVYACTLRKQLRLIQLLTVGIVVAVIILMWGKEMWYTLYLQPWVVLFLIFVIHACAIRKLAYGMVALYLILNMWLIRSPIIQYPSYAHLQSVLAHNIPRYGTIYLSHIPDPYFILQTQYPSTHLLEFPTVPVSDEAYERLLAASDYLIINQVFDERMSSYIKRNMLKQTPLIAPDGTRVSTLITLKPRNKRK</sequence>
<gene>
    <name evidence="10" type="ORF">COU89_02850</name>
</gene>
<dbReference type="EMBL" id="PFEE01000061">
    <property type="protein sequence ID" value="PJE63524.1"/>
    <property type="molecule type" value="Genomic_DNA"/>
</dbReference>
<keyword evidence="2" id="KW-1003">Cell membrane</keyword>
<dbReference type="AlphaFoldDB" id="A0A2M8KUC2"/>
<comment type="caution">
    <text evidence="10">The sequence shown here is derived from an EMBL/GenBank/DDBJ whole genome shotgun (WGS) entry which is preliminary data.</text>
</comment>
<keyword evidence="4" id="KW-0808">Transferase</keyword>
<keyword evidence="5 8" id="KW-0812">Transmembrane</keyword>
<feature type="transmembrane region" description="Helical" evidence="8">
    <location>
        <begin position="216"/>
        <end position="247"/>
    </location>
</feature>
<dbReference type="PANTHER" id="PTHR33908:SF11">
    <property type="entry name" value="MEMBRANE PROTEIN"/>
    <property type="match status" value="1"/>
</dbReference>
<keyword evidence="6 8" id="KW-1133">Transmembrane helix</keyword>
<dbReference type="PANTHER" id="PTHR33908">
    <property type="entry name" value="MANNOSYLTRANSFERASE YKCB-RELATED"/>
    <property type="match status" value="1"/>
</dbReference>
<evidence type="ECO:0000313" key="11">
    <source>
        <dbReference type="Proteomes" id="UP000231569"/>
    </source>
</evidence>
<feature type="transmembrane region" description="Helical" evidence="8">
    <location>
        <begin position="12"/>
        <end position="30"/>
    </location>
</feature>
<dbReference type="InterPro" id="IPR038731">
    <property type="entry name" value="RgtA/B/C-like"/>
</dbReference>
<evidence type="ECO:0000313" key="10">
    <source>
        <dbReference type="EMBL" id="PJE63524.1"/>
    </source>
</evidence>
<comment type="subcellular location">
    <subcellularLocation>
        <location evidence="1">Cell membrane</location>
        <topology evidence="1">Multi-pass membrane protein</topology>
    </subcellularLocation>
</comment>
<dbReference type="GO" id="GO:0005886">
    <property type="term" value="C:plasma membrane"/>
    <property type="evidence" value="ECO:0007669"/>
    <property type="project" value="UniProtKB-SubCell"/>
</dbReference>
<evidence type="ECO:0000256" key="7">
    <source>
        <dbReference type="ARBA" id="ARBA00023136"/>
    </source>
</evidence>
<evidence type="ECO:0000256" key="4">
    <source>
        <dbReference type="ARBA" id="ARBA00022679"/>
    </source>
</evidence>
<evidence type="ECO:0000256" key="8">
    <source>
        <dbReference type="SAM" id="Phobius"/>
    </source>
</evidence>
<protein>
    <recommendedName>
        <fullName evidence="9">Glycosyltransferase RgtA/B/C/D-like domain-containing protein</fullName>
    </recommendedName>
</protein>
<dbReference type="GO" id="GO:0009103">
    <property type="term" value="P:lipopolysaccharide biosynthetic process"/>
    <property type="evidence" value="ECO:0007669"/>
    <property type="project" value="UniProtKB-ARBA"/>
</dbReference>
<dbReference type="GO" id="GO:0016763">
    <property type="term" value="F:pentosyltransferase activity"/>
    <property type="evidence" value="ECO:0007669"/>
    <property type="project" value="TreeGrafter"/>
</dbReference>
<feature type="transmembrane region" description="Helical" evidence="8">
    <location>
        <begin position="267"/>
        <end position="285"/>
    </location>
</feature>
<dbReference type="InterPro" id="IPR050297">
    <property type="entry name" value="LipidA_mod_glycosyltrf_83"/>
</dbReference>
<evidence type="ECO:0000256" key="6">
    <source>
        <dbReference type="ARBA" id="ARBA00022989"/>
    </source>
</evidence>
<feature type="transmembrane region" description="Helical" evidence="8">
    <location>
        <begin position="175"/>
        <end position="204"/>
    </location>
</feature>
<organism evidence="10 11">
    <name type="scientific">Candidatus Roizmanbacteria bacterium CG10_big_fil_rev_8_21_14_0_10_45_7</name>
    <dbReference type="NCBI Taxonomy" id="1974854"/>
    <lineage>
        <taxon>Bacteria</taxon>
        <taxon>Candidatus Roizmaniibacteriota</taxon>
    </lineage>
</organism>
<feature type="domain" description="Glycosyltransferase RgtA/B/C/D-like" evidence="9">
    <location>
        <begin position="75"/>
        <end position="225"/>
    </location>
</feature>
<feature type="transmembrane region" description="Helical" evidence="8">
    <location>
        <begin position="292"/>
        <end position="310"/>
    </location>
</feature>
<reference evidence="11" key="1">
    <citation type="submission" date="2017-09" db="EMBL/GenBank/DDBJ databases">
        <title>Depth-based differentiation of microbial function through sediment-hosted aquifers and enrichment of novel symbionts in the deep terrestrial subsurface.</title>
        <authorList>
            <person name="Probst A.J."/>
            <person name="Ladd B."/>
            <person name="Jarett J.K."/>
            <person name="Geller-Mcgrath D.E."/>
            <person name="Sieber C.M.K."/>
            <person name="Emerson J.B."/>
            <person name="Anantharaman K."/>
            <person name="Thomas B.C."/>
            <person name="Malmstrom R."/>
            <person name="Stieglmeier M."/>
            <person name="Klingl A."/>
            <person name="Woyke T."/>
            <person name="Ryan C.M."/>
            <person name="Banfield J.F."/>
        </authorList>
    </citation>
    <scope>NUCLEOTIDE SEQUENCE [LARGE SCALE GENOMIC DNA]</scope>
</reference>
<proteinExistence type="predicted"/>
<dbReference type="Pfam" id="PF13231">
    <property type="entry name" value="PMT_2"/>
    <property type="match status" value="1"/>
</dbReference>
<evidence type="ECO:0000256" key="5">
    <source>
        <dbReference type="ARBA" id="ARBA00022692"/>
    </source>
</evidence>
<feature type="transmembrane region" description="Helical" evidence="8">
    <location>
        <begin position="122"/>
        <end position="139"/>
    </location>
</feature>
<accession>A0A2M8KUC2</accession>
<name>A0A2M8KUC2_9BACT</name>
<evidence type="ECO:0000256" key="3">
    <source>
        <dbReference type="ARBA" id="ARBA00022676"/>
    </source>
</evidence>
<feature type="transmembrane region" description="Helical" evidence="8">
    <location>
        <begin position="322"/>
        <end position="350"/>
    </location>
</feature>
<evidence type="ECO:0000256" key="1">
    <source>
        <dbReference type="ARBA" id="ARBA00004651"/>
    </source>
</evidence>
<evidence type="ECO:0000256" key="2">
    <source>
        <dbReference type="ARBA" id="ARBA00022475"/>
    </source>
</evidence>
<evidence type="ECO:0000259" key="9">
    <source>
        <dbReference type="Pfam" id="PF13231"/>
    </source>
</evidence>
<feature type="transmembrane region" description="Helical" evidence="8">
    <location>
        <begin position="98"/>
        <end position="116"/>
    </location>
</feature>